<dbReference type="Proteomes" id="UP000294933">
    <property type="component" value="Unassembled WGS sequence"/>
</dbReference>
<gene>
    <name evidence="1" type="ORF">BD410DRAFT_790860</name>
</gene>
<sequence length="127" mass="14311">MMRNRLLLSVVLVAFITWTIHWRAAEVLGRLRSPSSADPGSASFELIQYQPYVYMGDDAVSFNDEIEIYKLTGKATNITKISRIVVFHGPAIGALTITYQLSNRNEYTSKQHGFVWSALHRDYGSIG</sequence>
<accession>A0A4Y7Q0K1</accession>
<evidence type="ECO:0000313" key="1">
    <source>
        <dbReference type="EMBL" id="TDL20389.1"/>
    </source>
</evidence>
<keyword evidence="2" id="KW-1185">Reference proteome</keyword>
<dbReference type="EMBL" id="ML170188">
    <property type="protein sequence ID" value="TDL20389.1"/>
    <property type="molecule type" value="Genomic_DNA"/>
</dbReference>
<reference evidence="1 2" key="1">
    <citation type="submission" date="2018-06" db="EMBL/GenBank/DDBJ databases">
        <title>A transcriptomic atlas of mushroom development highlights an independent origin of complex multicellularity.</title>
        <authorList>
            <consortium name="DOE Joint Genome Institute"/>
            <person name="Krizsan K."/>
            <person name="Almasi E."/>
            <person name="Merenyi Z."/>
            <person name="Sahu N."/>
            <person name="Viragh M."/>
            <person name="Koszo T."/>
            <person name="Mondo S."/>
            <person name="Kiss B."/>
            <person name="Balint B."/>
            <person name="Kues U."/>
            <person name="Barry K."/>
            <person name="Hegedus J.C."/>
            <person name="Henrissat B."/>
            <person name="Johnson J."/>
            <person name="Lipzen A."/>
            <person name="Ohm R."/>
            <person name="Nagy I."/>
            <person name="Pangilinan J."/>
            <person name="Yan J."/>
            <person name="Xiong Y."/>
            <person name="Grigoriev I.V."/>
            <person name="Hibbett D.S."/>
            <person name="Nagy L.G."/>
        </authorList>
    </citation>
    <scope>NUCLEOTIDE SEQUENCE [LARGE SCALE GENOMIC DNA]</scope>
    <source>
        <strain evidence="1 2">SZMC22713</strain>
    </source>
</reference>
<name>A0A4Y7Q0K1_9AGAM</name>
<evidence type="ECO:0000313" key="2">
    <source>
        <dbReference type="Proteomes" id="UP000294933"/>
    </source>
</evidence>
<organism evidence="1 2">
    <name type="scientific">Rickenella mellea</name>
    <dbReference type="NCBI Taxonomy" id="50990"/>
    <lineage>
        <taxon>Eukaryota</taxon>
        <taxon>Fungi</taxon>
        <taxon>Dikarya</taxon>
        <taxon>Basidiomycota</taxon>
        <taxon>Agaricomycotina</taxon>
        <taxon>Agaricomycetes</taxon>
        <taxon>Hymenochaetales</taxon>
        <taxon>Rickenellaceae</taxon>
        <taxon>Rickenella</taxon>
    </lineage>
</organism>
<dbReference type="AlphaFoldDB" id="A0A4Y7Q0K1"/>
<dbReference type="VEuPathDB" id="FungiDB:BD410DRAFT_790860"/>
<protein>
    <submittedName>
        <fullName evidence="1">Uncharacterized protein</fullName>
    </submittedName>
</protein>
<proteinExistence type="predicted"/>